<evidence type="ECO:0000256" key="7">
    <source>
        <dbReference type="ARBA" id="ARBA00032024"/>
    </source>
</evidence>
<reference evidence="12 13" key="1">
    <citation type="submission" date="2018-05" db="EMBL/GenBank/DDBJ databases">
        <title>Chitinophaga sp. nov., isolated from rhizosphere soil of Alhagi.</title>
        <authorList>
            <person name="Liu Y."/>
        </authorList>
    </citation>
    <scope>NUCLEOTIDE SEQUENCE [LARGE SCALE GENOMIC DNA]</scope>
    <source>
        <strain evidence="12 13">T22</strain>
    </source>
</reference>
<organism evidence="12 13">
    <name type="scientific">Chitinophaga alhagiae</name>
    <dbReference type="NCBI Taxonomy" id="2203219"/>
    <lineage>
        <taxon>Bacteria</taxon>
        <taxon>Pseudomonadati</taxon>
        <taxon>Bacteroidota</taxon>
        <taxon>Chitinophagia</taxon>
        <taxon>Chitinophagales</taxon>
        <taxon>Chitinophagaceae</taxon>
        <taxon>Chitinophaga</taxon>
    </lineage>
</organism>
<protein>
    <recommendedName>
        <fullName evidence="4 9">2-dehydropantoate 2-reductase</fullName>
        <ecNumber evidence="3 9">1.1.1.169</ecNumber>
    </recommendedName>
    <alternativeName>
        <fullName evidence="7 9">Ketopantoate reductase</fullName>
    </alternativeName>
</protein>
<evidence type="ECO:0000259" key="11">
    <source>
        <dbReference type="Pfam" id="PF08546"/>
    </source>
</evidence>
<evidence type="ECO:0000256" key="8">
    <source>
        <dbReference type="ARBA" id="ARBA00048793"/>
    </source>
</evidence>
<keyword evidence="6 9" id="KW-0560">Oxidoreductase</keyword>
<evidence type="ECO:0000256" key="2">
    <source>
        <dbReference type="ARBA" id="ARBA00007870"/>
    </source>
</evidence>
<keyword evidence="5 9" id="KW-0521">NADP</keyword>
<feature type="domain" description="Ketopantoate reductase C-terminal" evidence="11">
    <location>
        <begin position="175"/>
        <end position="288"/>
    </location>
</feature>
<evidence type="ECO:0000259" key="10">
    <source>
        <dbReference type="Pfam" id="PF02558"/>
    </source>
</evidence>
<dbReference type="PANTHER" id="PTHR21708:SF26">
    <property type="entry name" value="2-DEHYDROPANTOATE 2-REDUCTASE"/>
    <property type="match status" value="1"/>
</dbReference>
<dbReference type="EC" id="1.1.1.169" evidence="3 9"/>
<dbReference type="Pfam" id="PF08546">
    <property type="entry name" value="ApbA_C"/>
    <property type="match status" value="1"/>
</dbReference>
<evidence type="ECO:0000256" key="6">
    <source>
        <dbReference type="ARBA" id="ARBA00023002"/>
    </source>
</evidence>
<keyword evidence="9" id="KW-0566">Pantothenate biosynthesis</keyword>
<comment type="pathway">
    <text evidence="1 9">Cofactor biosynthesis; (R)-pantothenate biosynthesis; (R)-pantoate from 3-methyl-2-oxobutanoate: step 2/2.</text>
</comment>
<evidence type="ECO:0000256" key="4">
    <source>
        <dbReference type="ARBA" id="ARBA00019465"/>
    </source>
</evidence>
<dbReference type="InterPro" id="IPR013328">
    <property type="entry name" value="6PGD_dom2"/>
</dbReference>
<dbReference type="Gene3D" id="3.40.50.720">
    <property type="entry name" value="NAD(P)-binding Rossmann-like Domain"/>
    <property type="match status" value="1"/>
</dbReference>
<accession>A0ABN5LNW6</accession>
<sequence length="304" mass="32958">MKTYIIGSGAIGKALAVALQLQGKDVALIRGSIDNVAAHTETIQVIQEDGQIQEATVLVSTIGNFGELDGLIVLANKSYGNEALARKLKGKTRASPLVILQNGLGVEQPFIKENYPEIYRCVLFVTGQTLAEGGVRFKPVAACPVGIVKGNVATLQRIIEQLSGSYLLFSEEAQIETVVWKKTIINSVFNSVCPLLETDNGIFHRNPAALGIAERIVLECLVIAREKGILLEAEDVLRQLLQISKSSDGQLISTLQDIRNKRQTEIGTLNLEIARIARSLNMEAAVKETSLLGELTKLKSELSI</sequence>
<evidence type="ECO:0000313" key="12">
    <source>
        <dbReference type="EMBL" id="AWO01102.1"/>
    </source>
</evidence>
<dbReference type="SUPFAM" id="SSF51735">
    <property type="entry name" value="NAD(P)-binding Rossmann-fold domains"/>
    <property type="match status" value="1"/>
</dbReference>
<dbReference type="PANTHER" id="PTHR21708">
    <property type="entry name" value="PROBABLE 2-DEHYDROPANTOATE 2-REDUCTASE"/>
    <property type="match status" value="1"/>
</dbReference>
<dbReference type="InterPro" id="IPR013332">
    <property type="entry name" value="KPR_N"/>
</dbReference>
<keyword evidence="13" id="KW-1185">Reference proteome</keyword>
<dbReference type="EMBL" id="CP029600">
    <property type="protein sequence ID" value="AWO01102.1"/>
    <property type="molecule type" value="Genomic_DNA"/>
</dbReference>
<dbReference type="InterPro" id="IPR003710">
    <property type="entry name" value="ApbA"/>
</dbReference>
<evidence type="ECO:0000256" key="3">
    <source>
        <dbReference type="ARBA" id="ARBA00013014"/>
    </source>
</evidence>
<comment type="similarity">
    <text evidence="2 9">Belongs to the ketopantoate reductase family.</text>
</comment>
<name>A0ABN5LNW6_9BACT</name>
<gene>
    <name evidence="12" type="ORF">DLD77_05025</name>
</gene>
<dbReference type="Proteomes" id="UP000246099">
    <property type="component" value="Chromosome"/>
</dbReference>
<dbReference type="NCBIfam" id="TIGR00745">
    <property type="entry name" value="apbA_panE"/>
    <property type="match status" value="1"/>
</dbReference>
<comment type="catalytic activity">
    <reaction evidence="8 9">
        <text>(R)-pantoate + NADP(+) = 2-dehydropantoate + NADPH + H(+)</text>
        <dbReference type="Rhea" id="RHEA:16233"/>
        <dbReference type="ChEBI" id="CHEBI:11561"/>
        <dbReference type="ChEBI" id="CHEBI:15378"/>
        <dbReference type="ChEBI" id="CHEBI:15980"/>
        <dbReference type="ChEBI" id="CHEBI:57783"/>
        <dbReference type="ChEBI" id="CHEBI:58349"/>
        <dbReference type="EC" id="1.1.1.169"/>
    </reaction>
</comment>
<dbReference type="Gene3D" id="1.10.1040.10">
    <property type="entry name" value="N-(1-d-carboxylethyl)-l-norvaline Dehydrogenase, domain 2"/>
    <property type="match status" value="1"/>
</dbReference>
<evidence type="ECO:0000313" key="13">
    <source>
        <dbReference type="Proteomes" id="UP000246099"/>
    </source>
</evidence>
<dbReference type="Pfam" id="PF02558">
    <property type="entry name" value="ApbA"/>
    <property type="match status" value="1"/>
</dbReference>
<evidence type="ECO:0000256" key="1">
    <source>
        <dbReference type="ARBA" id="ARBA00004994"/>
    </source>
</evidence>
<dbReference type="InterPro" id="IPR013752">
    <property type="entry name" value="KPA_reductase"/>
</dbReference>
<dbReference type="InterPro" id="IPR051402">
    <property type="entry name" value="KPR-Related"/>
</dbReference>
<dbReference type="SUPFAM" id="SSF48179">
    <property type="entry name" value="6-phosphogluconate dehydrogenase C-terminal domain-like"/>
    <property type="match status" value="1"/>
</dbReference>
<proteinExistence type="inferred from homology"/>
<dbReference type="RefSeq" id="WP_119077296.1">
    <property type="nucleotide sequence ID" value="NZ_CP029600.1"/>
</dbReference>
<evidence type="ECO:0000256" key="9">
    <source>
        <dbReference type="RuleBase" id="RU362068"/>
    </source>
</evidence>
<dbReference type="InterPro" id="IPR036291">
    <property type="entry name" value="NAD(P)-bd_dom_sf"/>
</dbReference>
<evidence type="ECO:0000256" key="5">
    <source>
        <dbReference type="ARBA" id="ARBA00022857"/>
    </source>
</evidence>
<comment type="function">
    <text evidence="9">Catalyzes the NADPH-dependent reduction of ketopantoate into pantoic acid.</text>
</comment>
<feature type="domain" description="Ketopantoate reductase N-terminal" evidence="10">
    <location>
        <begin position="4"/>
        <end position="137"/>
    </location>
</feature>
<dbReference type="InterPro" id="IPR008927">
    <property type="entry name" value="6-PGluconate_DH-like_C_sf"/>
</dbReference>